<dbReference type="EMBL" id="JASDAP010000024">
    <property type="protein sequence ID" value="KAK1881459.1"/>
    <property type="molecule type" value="Genomic_DNA"/>
</dbReference>
<keyword evidence="1" id="KW-0762">Sugar transport</keyword>
<gene>
    <name evidence="1" type="ORF">KUDE01_024625</name>
</gene>
<protein>
    <submittedName>
        <fullName evidence="1">Sugar transporter ERD6-like 16</fullName>
    </submittedName>
</protein>
<evidence type="ECO:0000313" key="1">
    <source>
        <dbReference type="EMBL" id="KAK1881459.1"/>
    </source>
</evidence>
<dbReference type="AlphaFoldDB" id="A0AAD9BG92"/>
<name>A0AAD9BG92_DISEL</name>
<dbReference type="Proteomes" id="UP001228049">
    <property type="component" value="Unassembled WGS sequence"/>
</dbReference>
<organism evidence="1 2">
    <name type="scientific">Dissostichus eleginoides</name>
    <name type="common">Patagonian toothfish</name>
    <name type="synonym">Dissostichus amissus</name>
    <dbReference type="NCBI Taxonomy" id="100907"/>
    <lineage>
        <taxon>Eukaryota</taxon>
        <taxon>Metazoa</taxon>
        <taxon>Chordata</taxon>
        <taxon>Craniata</taxon>
        <taxon>Vertebrata</taxon>
        <taxon>Euteleostomi</taxon>
        <taxon>Actinopterygii</taxon>
        <taxon>Neopterygii</taxon>
        <taxon>Teleostei</taxon>
        <taxon>Neoteleostei</taxon>
        <taxon>Acanthomorphata</taxon>
        <taxon>Eupercaria</taxon>
        <taxon>Perciformes</taxon>
        <taxon>Notothenioidei</taxon>
        <taxon>Nototheniidae</taxon>
        <taxon>Dissostichus</taxon>
    </lineage>
</organism>
<keyword evidence="1" id="KW-0813">Transport</keyword>
<comment type="caution">
    <text evidence="1">The sequence shown here is derived from an EMBL/GenBank/DDBJ whole genome shotgun (WGS) entry which is preliminary data.</text>
</comment>
<accession>A0AAD9BG92</accession>
<proteinExistence type="predicted"/>
<keyword evidence="2" id="KW-1185">Reference proteome</keyword>
<sequence>MRQRDVRDPVSSCAWIHVGALRSEVVSSVSDKEADMARSDDDDQATTQRDALLHPLFSSWVTVGSHITASYADMALRQERKQEMFAIAGLLCTLWEIMGGVQRGRDVPRAMFHISTLNQIRTVWTGSSLSCP</sequence>
<evidence type="ECO:0000313" key="2">
    <source>
        <dbReference type="Proteomes" id="UP001228049"/>
    </source>
</evidence>
<reference evidence="1" key="1">
    <citation type="submission" date="2023-04" db="EMBL/GenBank/DDBJ databases">
        <title>Chromosome-level genome of Chaenocephalus aceratus.</title>
        <authorList>
            <person name="Park H."/>
        </authorList>
    </citation>
    <scope>NUCLEOTIDE SEQUENCE</scope>
    <source>
        <strain evidence="1">DE</strain>
        <tissue evidence="1">Muscle</tissue>
    </source>
</reference>